<dbReference type="AlphaFoldDB" id="A0AA41BKV6"/>
<proteinExistence type="predicted"/>
<feature type="non-terminal residue" evidence="1">
    <location>
        <position position="170"/>
    </location>
</feature>
<feature type="non-terminal residue" evidence="1">
    <location>
        <position position="1"/>
    </location>
</feature>
<organism evidence="1 2">
    <name type="scientific">Leptospira interrogans serovar Pomona</name>
    <dbReference type="NCBI Taxonomy" id="44276"/>
    <lineage>
        <taxon>Bacteria</taxon>
        <taxon>Pseudomonadati</taxon>
        <taxon>Spirochaetota</taxon>
        <taxon>Spirochaetia</taxon>
        <taxon>Leptospirales</taxon>
        <taxon>Leptospiraceae</taxon>
        <taxon>Leptospira</taxon>
    </lineage>
</organism>
<dbReference type="Proteomes" id="UP000644282">
    <property type="component" value="Unassembled WGS sequence"/>
</dbReference>
<accession>A0AA41BKV6</accession>
<evidence type="ECO:0000313" key="2">
    <source>
        <dbReference type="Proteomes" id="UP000644282"/>
    </source>
</evidence>
<name>A0AA41BKV6_LEPIR</name>
<reference evidence="1" key="1">
    <citation type="submission" date="2020-10" db="EMBL/GenBank/DDBJ databases">
        <title>New Zealand Leptospira genomics.</title>
        <authorList>
            <person name="Wilkinson D.A."/>
            <person name="Nisa S."/>
            <person name="Moinet M."/>
            <person name="Benschop J."/>
        </authorList>
    </citation>
    <scope>NUCLEOTIDE SEQUENCE</scope>
    <source>
        <strain evidence="1">ESR8</strain>
    </source>
</reference>
<sequence length="170" mass="18632">DVRGSDCVIKGVAMSGFVPVAQIFIGGKEPQVMRNLIIDDITVTHANYSILRQGFHNHLDGARITHSRFSDLQCDAIEWNVAIHDRDILISDHVIERINCTNGKINRGIGIGLAGSTYENSYPEDQAVKNFVVANITGSDCRQLVHVANGNTFVIRIVKATNLTPGFSET</sequence>
<dbReference type="InterPro" id="IPR011050">
    <property type="entry name" value="Pectin_lyase_fold/virulence"/>
</dbReference>
<protein>
    <submittedName>
        <fullName evidence="1">Colanic acid biosynthesis protein WcaM</fullName>
    </submittedName>
</protein>
<dbReference type="SUPFAM" id="SSF51126">
    <property type="entry name" value="Pectin lyase-like"/>
    <property type="match status" value="1"/>
</dbReference>
<comment type="caution">
    <text evidence="1">The sequence shown here is derived from an EMBL/GenBank/DDBJ whole genome shotgun (WGS) entry which is preliminary data.</text>
</comment>
<dbReference type="EMBL" id="JADDXF010000570">
    <property type="protein sequence ID" value="MBE8432365.1"/>
    <property type="molecule type" value="Genomic_DNA"/>
</dbReference>
<gene>
    <name evidence="1" type="primary">wcaM</name>
    <name evidence="1" type="ORF">IQB77_21925</name>
</gene>
<evidence type="ECO:0000313" key="1">
    <source>
        <dbReference type="EMBL" id="MBE8432365.1"/>
    </source>
</evidence>